<feature type="compositionally biased region" description="Acidic residues" evidence="1">
    <location>
        <begin position="175"/>
        <end position="184"/>
    </location>
</feature>
<dbReference type="AlphaFoldDB" id="A0A699I465"/>
<dbReference type="InterPro" id="IPR036691">
    <property type="entry name" value="Endo/exonu/phosph_ase_sf"/>
</dbReference>
<evidence type="ECO:0000256" key="1">
    <source>
        <dbReference type="SAM" id="MobiDB-lite"/>
    </source>
</evidence>
<name>A0A699I465_TANCI</name>
<dbReference type="EMBL" id="BKCJ010244957">
    <property type="protein sequence ID" value="GEZ13930.1"/>
    <property type="molecule type" value="Genomic_DNA"/>
</dbReference>
<keyword evidence="2" id="KW-0548">Nucleotidyltransferase</keyword>
<dbReference type="Gene3D" id="3.60.10.10">
    <property type="entry name" value="Endonuclease/exonuclease/phosphatase"/>
    <property type="match status" value="1"/>
</dbReference>
<proteinExistence type="predicted"/>
<feature type="compositionally biased region" description="Basic and acidic residues" evidence="1">
    <location>
        <begin position="185"/>
        <end position="195"/>
    </location>
</feature>
<gene>
    <name evidence="2" type="ORF">Tci_485903</name>
</gene>
<keyword evidence="2" id="KW-0808">Transferase</keyword>
<protein>
    <submittedName>
        <fullName evidence="2">RNA-directed DNA polymerase, eukaryota, reverse transcriptase zinc-binding domain protein</fullName>
    </submittedName>
</protein>
<evidence type="ECO:0000313" key="2">
    <source>
        <dbReference type="EMBL" id="GEZ13930.1"/>
    </source>
</evidence>
<dbReference type="GO" id="GO:0003964">
    <property type="term" value="F:RNA-directed DNA polymerase activity"/>
    <property type="evidence" value="ECO:0007669"/>
    <property type="project" value="UniProtKB-KW"/>
</dbReference>
<sequence length="520" mass="59870">MDMGYPKQEFKIDRALDHVCAPWKTCGCFHRKQTIQRRAHTYNFKVDERILWIEVSGLPLCAWGSNAYKKIASSFGKFLCFEKEESTALSSSRICISTKSHQLISKIIQVDINNEIFVASVQEIGSRSTKLKDDYTDLSSNHKYKDVDHVSESIDDQKVNDIEIIQSNLNKIDDHDLDVEPDLEGENKDGERDESIASPNKKLKEDIKTTYLDLSRPPGFKFMKKSSSSTSKFSTSFASHRKSDIKGVSLINELNKIIEVGTALGMSRGRSGGIISVWDPYAFTKDSIWCDDSFIIVKGKWNNSVGSCYMVNIYAPQDQTAKYSLWNRLKDFMHHNDGSYIFFEDMNVVRNEQERYGSSFNSIEADHFNVFIESTDVTNLLPDIRITALDRLWSDHNLILLQAEKIDYGPLPFKFYNSWLSRDSFDDFVKSEWNMLDVNLKCHDKFRRLKAKIRQWSSINKTRESNKKVIALEELSSIKKKIHDGSASQADKENRINIIHEIEKLDSLESMDLLQKAHIK</sequence>
<organism evidence="2">
    <name type="scientific">Tanacetum cinerariifolium</name>
    <name type="common">Dalmatian daisy</name>
    <name type="synonym">Chrysanthemum cinerariifolium</name>
    <dbReference type="NCBI Taxonomy" id="118510"/>
    <lineage>
        <taxon>Eukaryota</taxon>
        <taxon>Viridiplantae</taxon>
        <taxon>Streptophyta</taxon>
        <taxon>Embryophyta</taxon>
        <taxon>Tracheophyta</taxon>
        <taxon>Spermatophyta</taxon>
        <taxon>Magnoliopsida</taxon>
        <taxon>eudicotyledons</taxon>
        <taxon>Gunneridae</taxon>
        <taxon>Pentapetalae</taxon>
        <taxon>asterids</taxon>
        <taxon>campanulids</taxon>
        <taxon>Asterales</taxon>
        <taxon>Asteraceae</taxon>
        <taxon>Asteroideae</taxon>
        <taxon>Anthemideae</taxon>
        <taxon>Anthemidinae</taxon>
        <taxon>Tanacetum</taxon>
    </lineage>
</organism>
<comment type="caution">
    <text evidence="2">The sequence shown here is derived from an EMBL/GenBank/DDBJ whole genome shotgun (WGS) entry which is preliminary data.</text>
</comment>
<accession>A0A699I465</accession>
<keyword evidence="2" id="KW-0695">RNA-directed DNA polymerase</keyword>
<reference evidence="2" key="1">
    <citation type="journal article" date="2019" name="Sci. Rep.">
        <title>Draft genome of Tanacetum cinerariifolium, the natural source of mosquito coil.</title>
        <authorList>
            <person name="Yamashiro T."/>
            <person name="Shiraishi A."/>
            <person name="Satake H."/>
            <person name="Nakayama K."/>
        </authorList>
    </citation>
    <scope>NUCLEOTIDE SEQUENCE</scope>
</reference>
<feature type="region of interest" description="Disordered" evidence="1">
    <location>
        <begin position="175"/>
        <end position="200"/>
    </location>
</feature>